<dbReference type="GO" id="GO:0031573">
    <property type="term" value="P:mitotic intra-S DNA damage checkpoint signaling"/>
    <property type="evidence" value="ECO:0007669"/>
    <property type="project" value="TreeGrafter"/>
</dbReference>
<evidence type="ECO:0000313" key="2">
    <source>
        <dbReference type="EMBL" id="CAK5281514.1"/>
    </source>
</evidence>
<keyword evidence="3" id="KW-1185">Reference proteome</keyword>
<feature type="compositionally biased region" description="Basic and acidic residues" evidence="1">
    <location>
        <begin position="329"/>
        <end position="339"/>
    </location>
</feature>
<evidence type="ECO:0000256" key="1">
    <source>
        <dbReference type="SAM" id="MobiDB-lite"/>
    </source>
</evidence>
<dbReference type="PANTHER" id="PTHR15237:SF0">
    <property type="entry name" value="CELL CYCLE CHECKPOINT CONTROL PROTEIN"/>
    <property type="match status" value="1"/>
</dbReference>
<accession>A0AAD2K6E4</accession>
<dbReference type="Proteomes" id="UP001295794">
    <property type="component" value="Unassembled WGS sequence"/>
</dbReference>
<comment type="caution">
    <text evidence="2">The sequence shown here is derived from an EMBL/GenBank/DDBJ whole genome shotgun (WGS) entry which is preliminary data.</text>
</comment>
<dbReference type="GO" id="GO:0030896">
    <property type="term" value="C:checkpoint clamp complex"/>
    <property type="evidence" value="ECO:0007669"/>
    <property type="project" value="InterPro"/>
</dbReference>
<dbReference type="InterPro" id="IPR007268">
    <property type="entry name" value="Rad9/Ddc1"/>
</dbReference>
<sequence>MNATLDASALKPFTRGLACLARYGDDLAIYATEDSLSLSTTNSSKSAYGRFKYGRQFFSKYSVESADYTQADDEEGFAVTGQILAKSLLSILKHRTIEKNVERCEMSIVEGSLDRTESDDSLESRLIIRLHCKHGKYTLIARKLKYAHSKLYLGVVKTHRLVLLNLTSFLAPGVPNAQNESHLTVGPRAIRDMIEYFPMPKGTRSDPQLVWNFGESEVEVKSYESSLDTKGRNQLSTELSISADEFDLYDLCLTPTSIAFHLREFNATIAFAESMSLALELRFTDPAAPLFIDVEGDNVDTLFVISTSQVPGAPAASQASTSVNPRKRVREETPRDLSRIKKPMKAVQRTDAAALAHSETDRASRSQSTMPRGSMLPPASIPDTHQNASMKLPGGGLPEAQSTPRQEEEPLFLPFSSQLSIAETQVLKNTGLGFEDMDVNELSMLLDDEGLEVGQPEDEELEFAATQPNLDTSGFNPLWED</sequence>
<dbReference type="GO" id="GO:0000076">
    <property type="term" value="P:DNA replication checkpoint signaling"/>
    <property type="evidence" value="ECO:0007669"/>
    <property type="project" value="TreeGrafter"/>
</dbReference>
<dbReference type="SUPFAM" id="SSF55979">
    <property type="entry name" value="DNA clamp"/>
    <property type="match status" value="1"/>
</dbReference>
<protein>
    <recommendedName>
        <fullName evidence="4">Cell cycle checkpoint control protein RAD9A</fullName>
    </recommendedName>
</protein>
<feature type="region of interest" description="Disordered" evidence="1">
    <location>
        <begin position="313"/>
        <end position="406"/>
    </location>
</feature>
<dbReference type="EMBL" id="CAVNYO010000444">
    <property type="protein sequence ID" value="CAK5281514.1"/>
    <property type="molecule type" value="Genomic_DNA"/>
</dbReference>
<evidence type="ECO:0008006" key="4">
    <source>
        <dbReference type="Google" id="ProtNLM"/>
    </source>
</evidence>
<evidence type="ECO:0000313" key="3">
    <source>
        <dbReference type="Proteomes" id="UP001295794"/>
    </source>
</evidence>
<dbReference type="Pfam" id="PF04139">
    <property type="entry name" value="Rad9"/>
    <property type="match status" value="1"/>
</dbReference>
<dbReference type="PANTHER" id="PTHR15237">
    <property type="entry name" value="DNA REPAIR PROTEIN RAD9"/>
    <property type="match status" value="1"/>
</dbReference>
<dbReference type="GO" id="GO:0006281">
    <property type="term" value="P:DNA repair"/>
    <property type="evidence" value="ECO:0007669"/>
    <property type="project" value="TreeGrafter"/>
</dbReference>
<dbReference type="Gene3D" id="3.70.10.10">
    <property type="match status" value="1"/>
</dbReference>
<dbReference type="AlphaFoldDB" id="A0AAD2K6E4"/>
<gene>
    <name evidence="2" type="ORF">MYCIT1_LOCUS32693</name>
</gene>
<reference evidence="2" key="1">
    <citation type="submission" date="2023-11" db="EMBL/GenBank/DDBJ databases">
        <authorList>
            <person name="De Vega J J."/>
            <person name="De Vega J J."/>
        </authorList>
    </citation>
    <scope>NUCLEOTIDE SEQUENCE</scope>
</reference>
<name>A0AAD2K6E4_9AGAR</name>
<organism evidence="2 3">
    <name type="scientific">Mycena citricolor</name>
    <dbReference type="NCBI Taxonomy" id="2018698"/>
    <lineage>
        <taxon>Eukaryota</taxon>
        <taxon>Fungi</taxon>
        <taxon>Dikarya</taxon>
        <taxon>Basidiomycota</taxon>
        <taxon>Agaricomycotina</taxon>
        <taxon>Agaricomycetes</taxon>
        <taxon>Agaricomycetidae</taxon>
        <taxon>Agaricales</taxon>
        <taxon>Marasmiineae</taxon>
        <taxon>Mycenaceae</taxon>
        <taxon>Mycena</taxon>
    </lineage>
</organism>
<proteinExistence type="predicted"/>
<dbReference type="InterPro" id="IPR046938">
    <property type="entry name" value="DNA_clamp_sf"/>
</dbReference>
<dbReference type="GO" id="GO:0071479">
    <property type="term" value="P:cellular response to ionizing radiation"/>
    <property type="evidence" value="ECO:0007669"/>
    <property type="project" value="TreeGrafter"/>
</dbReference>